<evidence type="ECO:0000256" key="10">
    <source>
        <dbReference type="ARBA" id="ARBA00035861"/>
    </source>
</evidence>
<evidence type="ECO:0000256" key="5">
    <source>
        <dbReference type="ARBA" id="ARBA00022723"/>
    </source>
</evidence>
<comment type="catalytic activity">
    <reaction evidence="10">
        <text>8-oxo-dGTP + H2O = 8-oxo-dGMP + diphosphate + H(+)</text>
        <dbReference type="Rhea" id="RHEA:31575"/>
        <dbReference type="ChEBI" id="CHEBI:15377"/>
        <dbReference type="ChEBI" id="CHEBI:15378"/>
        <dbReference type="ChEBI" id="CHEBI:33019"/>
        <dbReference type="ChEBI" id="CHEBI:63224"/>
        <dbReference type="ChEBI" id="CHEBI:77896"/>
        <dbReference type="EC" id="3.6.1.55"/>
    </reaction>
</comment>
<evidence type="ECO:0000256" key="4">
    <source>
        <dbReference type="ARBA" id="ARBA00022705"/>
    </source>
</evidence>
<reference evidence="19" key="1">
    <citation type="submission" date="2015-12" db="EMBL/GenBank/DDBJ databases">
        <authorList>
            <person name="Tikhonova T.V."/>
            <person name="Pavlov A.R."/>
            <person name="Beletsky A.V."/>
            <person name="Mardanov A.V."/>
            <person name="Sorokin D.Y."/>
            <person name="Ravin N.V."/>
            <person name="Popov V.O."/>
        </authorList>
    </citation>
    <scope>NUCLEOTIDE SEQUENCE</scope>
    <source>
        <strain evidence="19">DSM 14787</strain>
    </source>
</reference>
<dbReference type="Pfam" id="PF00293">
    <property type="entry name" value="NUDIX"/>
    <property type="match status" value="1"/>
</dbReference>
<keyword evidence="9" id="KW-0234">DNA repair</keyword>
<dbReference type="GO" id="GO:0006260">
    <property type="term" value="P:DNA replication"/>
    <property type="evidence" value="ECO:0007669"/>
    <property type="project" value="UniProtKB-KW"/>
</dbReference>
<evidence type="ECO:0000256" key="8">
    <source>
        <dbReference type="ARBA" id="ARBA00022842"/>
    </source>
</evidence>
<keyword evidence="3" id="KW-0515">Mutator protein</keyword>
<evidence type="ECO:0000313" key="19">
    <source>
        <dbReference type="EMBL" id="AGA34923.1"/>
    </source>
</evidence>
<dbReference type="InterPro" id="IPR047127">
    <property type="entry name" value="MutT-like"/>
</dbReference>
<dbReference type="STRING" id="1255043.TVNIR_3286"/>
<evidence type="ECO:0000256" key="7">
    <source>
        <dbReference type="ARBA" id="ARBA00022801"/>
    </source>
</evidence>
<dbReference type="OrthoDB" id="9810648at2"/>
<dbReference type="GO" id="GO:0006281">
    <property type="term" value="P:DNA repair"/>
    <property type="evidence" value="ECO:0007669"/>
    <property type="project" value="UniProtKB-KW"/>
</dbReference>
<sequence>MPPIKQVVCAVIRDTDGRILLARRAPGQHLEGHWELPGGKVEPGESLESALQRELLEELGLVVTVGEELARTEYDYDRGSIELIALQTLASGDITHMTVHDAFDWFAPDETKAIAIAPADIPLLGSVWYGQQAIIGIPLRKEPKR</sequence>
<evidence type="ECO:0000259" key="18">
    <source>
        <dbReference type="PROSITE" id="PS51462"/>
    </source>
</evidence>
<evidence type="ECO:0000256" key="9">
    <source>
        <dbReference type="ARBA" id="ARBA00023204"/>
    </source>
</evidence>
<dbReference type="InterPro" id="IPR000086">
    <property type="entry name" value="NUDIX_hydrolase_dom"/>
</dbReference>
<keyword evidence="5" id="KW-0479">Metal-binding</keyword>
<comment type="similarity">
    <text evidence="2 17">Belongs to the Nudix hydrolase family.</text>
</comment>
<dbReference type="PANTHER" id="PTHR47707:SF1">
    <property type="entry name" value="NUDIX HYDROLASE FAMILY PROTEIN"/>
    <property type="match status" value="1"/>
</dbReference>
<keyword evidence="8" id="KW-0460">Magnesium</keyword>
<protein>
    <recommendedName>
        <fullName evidence="13">8-oxo-dGTP diphosphatase</fullName>
        <ecNumber evidence="12">3.6.1.55</ecNumber>
    </recommendedName>
    <alternativeName>
        <fullName evidence="16">7,8-dihydro-8-oxoguanine-triphosphatase</fullName>
    </alternativeName>
    <alternativeName>
        <fullName evidence="15">Mutator protein MutT</fullName>
    </alternativeName>
    <alternativeName>
        <fullName evidence="14">dGTP pyrophosphohydrolase</fullName>
    </alternativeName>
</protein>
<evidence type="ECO:0000256" key="11">
    <source>
        <dbReference type="ARBA" id="ARBA00036904"/>
    </source>
</evidence>
<dbReference type="RefSeq" id="WP_015260022.1">
    <property type="nucleotide sequence ID" value="NC_019902.2"/>
</dbReference>
<dbReference type="Proteomes" id="UP000010809">
    <property type="component" value="Chromosome"/>
</dbReference>
<keyword evidence="7 17" id="KW-0378">Hydrolase</keyword>
<dbReference type="EMBL" id="CP003989">
    <property type="protein sequence ID" value="AGA34923.1"/>
    <property type="molecule type" value="Genomic_DNA"/>
</dbReference>
<keyword evidence="20" id="KW-1185">Reference proteome</keyword>
<dbReference type="PANTHER" id="PTHR47707">
    <property type="entry name" value="8-OXO-DGTP DIPHOSPHATASE"/>
    <property type="match status" value="1"/>
</dbReference>
<dbReference type="AlphaFoldDB" id="L0E0W2"/>
<evidence type="ECO:0000256" key="1">
    <source>
        <dbReference type="ARBA" id="ARBA00001946"/>
    </source>
</evidence>
<dbReference type="InterPro" id="IPR020084">
    <property type="entry name" value="NUDIX_hydrolase_CS"/>
</dbReference>
<dbReference type="GO" id="GO:0044716">
    <property type="term" value="F:8-oxo-GDP phosphatase activity"/>
    <property type="evidence" value="ECO:0007669"/>
    <property type="project" value="TreeGrafter"/>
</dbReference>
<dbReference type="PATRIC" id="fig|1255043.3.peg.3315"/>
<evidence type="ECO:0000256" key="6">
    <source>
        <dbReference type="ARBA" id="ARBA00022763"/>
    </source>
</evidence>
<proteinExistence type="inferred from homology"/>
<dbReference type="Gene3D" id="3.90.79.10">
    <property type="entry name" value="Nucleoside Triphosphate Pyrophosphohydrolase"/>
    <property type="match status" value="1"/>
</dbReference>
<dbReference type="InterPro" id="IPR020476">
    <property type="entry name" value="Nudix_hydrolase"/>
</dbReference>
<evidence type="ECO:0000256" key="14">
    <source>
        <dbReference type="ARBA" id="ARBA00041592"/>
    </source>
</evidence>
<dbReference type="GO" id="GO:0035539">
    <property type="term" value="F:8-oxo-7,8-dihydrodeoxyguanosine triphosphate pyrophosphatase activity"/>
    <property type="evidence" value="ECO:0007669"/>
    <property type="project" value="UniProtKB-EC"/>
</dbReference>
<dbReference type="GO" id="GO:0008413">
    <property type="term" value="F:8-oxo-7,8-dihydroguanosine triphosphate pyrophosphatase activity"/>
    <property type="evidence" value="ECO:0007669"/>
    <property type="project" value="TreeGrafter"/>
</dbReference>
<dbReference type="InterPro" id="IPR015797">
    <property type="entry name" value="NUDIX_hydrolase-like_dom_sf"/>
</dbReference>
<dbReference type="GO" id="GO:0046872">
    <property type="term" value="F:metal ion binding"/>
    <property type="evidence" value="ECO:0007669"/>
    <property type="project" value="UniProtKB-KW"/>
</dbReference>
<keyword evidence="6" id="KW-0227">DNA damage</keyword>
<dbReference type="HOGENOM" id="CLU_037162_19_3_6"/>
<dbReference type="KEGG" id="tni:TVNIR_3286"/>
<keyword evidence="4" id="KW-0235">DNA replication</keyword>
<name>L0E0W2_THIND</name>
<dbReference type="EC" id="3.6.1.55" evidence="12"/>
<evidence type="ECO:0000256" key="3">
    <source>
        <dbReference type="ARBA" id="ARBA00022457"/>
    </source>
</evidence>
<evidence type="ECO:0000256" key="16">
    <source>
        <dbReference type="ARBA" id="ARBA00042798"/>
    </source>
</evidence>
<evidence type="ECO:0000256" key="12">
    <source>
        <dbReference type="ARBA" id="ARBA00038905"/>
    </source>
</evidence>
<accession>L0E0W2</accession>
<gene>
    <name evidence="19" type="primary">nudG [H]</name>
    <name evidence="19" type="ordered locus">TVNIR_3286</name>
</gene>
<comment type="catalytic activity">
    <reaction evidence="11">
        <text>8-oxo-GTP + H2O = 8-oxo-GMP + diphosphate + H(+)</text>
        <dbReference type="Rhea" id="RHEA:67616"/>
        <dbReference type="ChEBI" id="CHEBI:15377"/>
        <dbReference type="ChEBI" id="CHEBI:15378"/>
        <dbReference type="ChEBI" id="CHEBI:33019"/>
        <dbReference type="ChEBI" id="CHEBI:143553"/>
        <dbReference type="ChEBI" id="CHEBI:145694"/>
    </reaction>
</comment>
<dbReference type="PROSITE" id="PS51462">
    <property type="entry name" value="NUDIX"/>
    <property type="match status" value="1"/>
</dbReference>
<organism evidence="19 20">
    <name type="scientific">Thioalkalivibrio nitratireducens (strain DSM 14787 / UNIQEM 213 / ALEN2)</name>
    <dbReference type="NCBI Taxonomy" id="1255043"/>
    <lineage>
        <taxon>Bacteria</taxon>
        <taxon>Pseudomonadati</taxon>
        <taxon>Pseudomonadota</taxon>
        <taxon>Gammaproteobacteria</taxon>
        <taxon>Chromatiales</taxon>
        <taxon>Ectothiorhodospiraceae</taxon>
        <taxon>Thioalkalivibrio</taxon>
    </lineage>
</organism>
<comment type="cofactor">
    <cofactor evidence="1">
        <name>Mg(2+)</name>
        <dbReference type="ChEBI" id="CHEBI:18420"/>
    </cofactor>
</comment>
<dbReference type="CDD" id="cd03425">
    <property type="entry name" value="NUDIX_MutT_NudA_like"/>
    <property type="match status" value="1"/>
</dbReference>
<dbReference type="PROSITE" id="PS00893">
    <property type="entry name" value="NUDIX_BOX"/>
    <property type="match status" value="1"/>
</dbReference>
<dbReference type="PRINTS" id="PR00502">
    <property type="entry name" value="NUDIXFAMILY"/>
</dbReference>
<dbReference type="SUPFAM" id="SSF55811">
    <property type="entry name" value="Nudix"/>
    <property type="match status" value="1"/>
</dbReference>
<feature type="domain" description="Nudix hydrolase" evidence="18">
    <location>
        <begin position="2"/>
        <end position="129"/>
    </location>
</feature>
<evidence type="ECO:0000256" key="13">
    <source>
        <dbReference type="ARBA" id="ARBA00040794"/>
    </source>
</evidence>
<dbReference type="eggNOG" id="COG0494">
    <property type="taxonomic scope" value="Bacteria"/>
</dbReference>
<evidence type="ECO:0000256" key="17">
    <source>
        <dbReference type="RuleBase" id="RU003476"/>
    </source>
</evidence>
<dbReference type="GO" id="GO:0044715">
    <property type="term" value="F:8-oxo-dGDP phosphatase activity"/>
    <property type="evidence" value="ECO:0007669"/>
    <property type="project" value="TreeGrafter"/>
</dbReference>
<evidence type="ECO:0000256" key="2">
    <source>
        <dbReference type="ARBA" id="ARBA00005582"/>
    </source>
</evidence>
<evidence type="ECO:0000313" key="20">
    <source>
        <dbReference type="Proteomes" id="UP000010809"/>
    </source>
</evidence>
<evidence type="ECO:0000256" key="15">
    <source>
        <dbReference type="ARBA" id="ARBA00041979"/>
    </source>
</evidence>